<keyword evidence="1" id="KW-0645">Protease</keyword>
<dbReference type="PANTHER" id="PTHR30471:SF3">
    <property type="entry name" value="UPF0758 PROTEIN YEES-RELATED"/>
    <property type="match status" value="1"/>
</dbReference>
<protein>
    <submittedName>
        <fullName evidence="10">DNA repair protein RadC</fullName>
    </submittedName>
</protein>
<gene>
    <name evidence="10" type="primary">radC</name>
    <name evidence="9" type="ORF">ENP94_06105</name>
    <name evidence="10" type="ORF">ENS16_00350</name>
</gene>
<feature type="domain" description="MPN" evidence="8">
    <location>
        <begin position="109"/>
        <end position="237"/>
    </location>
</feature>
<dbReference type="EMBL" id="DSTU01000001">
    <property type="protein sequence ID" value="HFJ53132.1"/>
    <property type="molecule type" value="Genomic_DNA"/>
</dbReference>
<evidence type="ECO:0000256" key="6">
    <source>
        <dbReference type="RuleBase" id="RU003797"/>
    </source>
</evidence>
<reference evidence="10" key="1">
    <citation type="journal article" date="2020" name="mSystems">
        <title>Genome- and Community-Level Interaction Insights into Carbon Utilization and Element Cycling Functions of Hydrothermarchaeota in Hydrothermal Sediment.</title>
        <authorList>
            <person name="Zhou Z."/>
            <person name="Liu Y."/>
            <person name="Xu W."/>
            <person name="Pan J."/>
            <person name="Luo Z.H."/>
            <person name="Li M."/>
        </authorList>
    </citation>
    <scope>NUCLEOTIDE SEQUENCE [LARGE SCALE GENOMIC DNA]</scope>
    <source>
        <strain evidence="9">SpSt-265</strain>
        <strain evidence="10">SpSt-465</strain>
    </source>
</reference>
<dbReference type="SUPFAM" id="SSF47781">
    <property type="entry name" value="RuvA domain 2-like"/>
    <property type="match status" value="1"/>
</dbReference>
<sequence length="237" mass="27666">MKPENKSEKDHRHGHRQRLRNRFNRIGPHSLQEYEIVELLLTYVLPRRDVKPVAKELLDRFGSIRGIFEADEDSLTSVPYIKQKFTTLLKLIREINAIYHKQRAEAVPVNENIDEIVTYWMARIGDKKEEEFHVIYLDSNARIMKDESFPAQEFHFSGTIDKTVVYPRKIIEEGIRHKAYGIIVAHNHPNGSPEPSEYDKNLTRVLDIATQAVGMVLFDHIIVSPAGYFSFRKERLL</sequence>
<dbReference type="EMBL" id="DSLG01000007">
    <property type="protein sequence ID" value="HEA87565.1"/>
    <property type="molecule type" value="Genomic_DNA"/>
</dbReference>
<evidence type="ECO:0000259" key="8">
    <source>
        <dbReference type="PROSITE" id="PS50249"/>
    </source>
</evidence>
<dbReference type="PANTHER" id="PTHR30471">
    <property type="entry name" value="DNA REPAIR PROTEIN RADC"/>
    <property type="match status" value="1"/>
</dbReference>
<dbReference type="InterPro" id="IPR001405">
    <property type="entry name" value="UPF0758"/>
</dbReference>
<keyword evidence="5" id="KW-0482">Metalloprotease</keyword>
<dbReference type="NCBIfam" id="TIGR00608">
    <property type="entry name" value="radc"/>
    <property type="match status" value="1"/>
</dbReference>
<dbReference type="InterPro" id="IPR025657">
    <property type="entry name" value="RadC_JAB"/>
</dbReference>
<dbReference type="GO" id="GO:0008237">
    <property type="term" value="F:metallopeptidase activity"/>
    <property type="evidence" value="ECO:0007669"/>
    <property type="project" value="UniProtKB-KW"/>
</dbReference>
<dbReference type="Pfam" id="PF04002">
    <property type="entry name" value="RadC"/>
    <property type="match status" value="1"/>
</dbReference>
<evidence type="ECO:0000256" key="3">
    <source>
        <dbReference type="ARBA" id="ARBA00022801"/>
    </source>
</evidence>
<feature type="compositionally biased region" description="Basic residues" evidence="7">
    <location>
        <begin position="12"/>
        <end position="21"/>
    </location>
</feature>
<accession>A0A7C3ETY4</accession>
<dbReference type="GO" id="GO:0046872">
    <property type="term" value="F:metal ion binding"/>
    <property type="evidence" value="ECO:0007669"/>
    <property type="project" value="UniProtKB-KW"/>
</dbReference>
<dbReference type="InterPro" id="IPR037518">
    <property type="entry name" value="MPN"/>
</dbReference>
<evidence type="ECO:0000256" key="7">
    <source>
        <dbReference type="SAM" id="MobiDB-lite"/>
    </source>
</evidence>
<dbReference type="CDD" id="cd08071">
    <property type="entry name" value="MPN_DUF2466"/>
    <property type="match status" value="1"/>
</dbReference>
<comment type="similarity">
    <text evidence="6">Belongs to the UPF0758 family.</text>
</comment>
<feature type="region of interest" description="Disordered" evidence="7">
    <location>
        <begin position="1"/>
        <end position="21"/>
    </location>
</feature>
<feature type="compositionally biased region" description="Basic and acidic residues" evidence="7">
    <location>
        <begin position="1"/>
        <end position="11"/>
    </location>
</feature>
<dbReference type="Gene3D" id="1.10.150.20">
    <property type="entry name" value="5' to 3' exonuclease, C-terminal subdomain"/>
    <property type="match status" value="1"/>
</dbReference>
<dbReference type="AlphaFoldDB" id="A0A7C3ETY4"/>
<dbReference type="Gene3D" id="3.40.140.10">
    <property type="entry name" value="Cytidine Deaminase, domain 2"/>
    <property type="match status" value="1"/>
</dbReference>
<name>A0A7C3ETY4_UNCW3</name>
<proteinExistence type="inferred from homology"/>
<evidence type="ECO:0000256" key="2">
    <source>
        <dbReference type="ARBA" id="ARBA00022723"/>
    </source>
</evidence>
<evidence type="ECO:0000313" key="10">
    <source>
        <dbReference type="EMBL" id="HFJ53132.1"/>
    </source>
</evidence>
<keyword evidence="4" id="KW-0862">Zinc</keyword>
<evidence type="ECO:0000256" key="1">
    <source>
        <dbReference type="ARBA" id="ARBA00022670"/>
    </source>
</evidence>
<evidence type="ECO:0000313" key="9">
    <source>
        <dbReference type="EMBL" id="HEA87565.1"/>
    </source>
</evidence>
<evidence type="ECO:0000256" key="5">
    <source>
        <dbReference type="ARBA" id="ARBA00023049"/>
    </source>
</evidence>
<dbReference type="GO" id="GO:0006508">
    <property type="term" value="P:proteolysis"/>
    <property type="evidence" value="ECO:0007669"/>
    <property type="project" value="UniProtKB-KW"/>
</dbReference>
<dbReference type="InterPro" id="IPR010994">
    <property type="entry name" value="RuvA_2-like"/>
</dbReference>
<keyword evidence="3" id="KW-0378">Hydrolase</keyword>
<organism evidence="10">
    <name type="scientific">candidate division WOR-3 bacterium</name>
    <dbReference type="NCBI Taxonomy" id="2052148"/>
    <lineage>
        <taxon>Bacteria</taxon>
        <taxon>Bacteria division WOR-3</taxon>
    </lineage>
</organism>
<dbReference type="PROSITE" id="PS50249">
    <property type="entry name" value="MPN"/>
    <property type="match status" value="1"/>
</dbReference>
<keyword evidence="2" id="KW-0479">Metal-binding</keyword>
<evidence type="ECO:0000256" key="4">
    <source>
        <dbReference type="ARBA" id="ARBA00022833"/>
    </source>
</evidence>
<comment type="caution">
    <text evidence="10">The sequence shown here is derived from an EMBL/GenBank/DDBJ whole genome shotgun (WGS) entry which is preliminary data.</text>
</comment>